<gene>
    <name evidence="1" type="ORF">BpHYR1_043340</name>
</gene>
<accession>A0A3M7QIZ0</accession>
<reference evidence="1 2" key="1">
    <citation type="journal article" date="2018" name="Sci. Rep.">
        <title>Genomic signatures of local adaptation to the degree of environmental predictability in rotifers.</title>
        <authorList>
            <person name="Franch-Gras L."/>
            <person name="Hahn C."/>
            <person name="Garcia-Roger E.M."/>
            <person name="Carmona M.J."/>
            <person name="Serra M."/>
            <person name="Gomez A."/>
        </authorList>
    </citation>
    <scope>NUCLEOTIDE SEQUENCE [LARGE SCALE GENOMIC DNA]</scope>
    <source>
        <strain evidence="1">HYR1</strain>
    </source>
</reference>
<dbReference type="Proteomes" id="UP000276133">
    <property type="component" value="Unassembled WGS sequence"/>
</dbReference>
<dbReference type="EMBL" id="REGN01006095">
    <property type="protein sequence ID" value="RNA10928.1"/>
    <property type="molecule type" value="Genomic_DNA"/>
</dbReference>
<protein>
    <submittedName>
        <fullName evidence="1">Uncharacterized protein</fullName>
    </submittedName>
</protein>
<organism evidence="1 2">
    <name type="scientific">Brachionus plicatilis</name>
    <name type="common">Marine rotifer</name>
    <name type="synonym">Brachionus muelleri</name>
    <dbReference type="NCBI Taxonomy" id="10195"/>
    <lineage>
        <taxon>Eukaryota</taxon>
        <taxon>Metazoa</taxon>
        <taxon>Spiralia</taxon>
        <taxon>Gnathifera</taxon>
        <taxon>Rotifera</taxon>
        <taxon>Eurotatoria</taxon>
        <taxon>Monogononta</taxon>
        <taxon>Pseudotrocha</taxon>
        <taxon>Ploima</taxon>
        <taxon>Brachionidae</taxon>
        <taxon>Brachionus</taxon>
    </lineage>
</organism>
<comment type="caution">
    <text evidence="1">The sequence shown here is derived from an EMBL/GenBank/DDBJ whole genome shotgun (WGS) entry which is preliminary data.</text>
</comment>
<evidence type="ECO:0000313" key="1">
    <source>
        <dbReference type="EMBL" id="RNA10928.1"/>
    </source>
</evidence>
<sequence>MQKFCLFNINQSIWDYSAQFCRDTHVFQSFSSSAVHLARSLCINCTNDTHFKKLLFFNFGSKHRRMTKTLFCALNLKILI</sequence>
<proteinExistence type="predicted"/>
<evidence type="ECO:0000313" key="2">
    <source>
        <dbReference type="Proteomes" id="UP000276133"/>
    </source>
</evidence>
<keyword evidence="2" id="KW-1185">Reference proteome</keyword>
<name>A0A3M7QIZ0_BRAPC</name>
<dbReference type="AlphaFoldDB" id="A0A3M7QIZ0"/>